<feature type="domain" description="DUF4220" evidence="1">
    <location>
        <begin position="83"/>
        <end position="487"/>
    </location>
</feature>
<organism evidence="2">
    <name type="scientific">Zea mays</name>
    <name type="common">Maize</name>
    <dbReference type="NCBI Taxonomy" id="4577"/>
    <lineage>
        <taxon>Eukaryota</taxon>
        <taxon>Viridiplantae</taxon>
        <taxon>Streptophyta</taxon>
        <taxon>Embryophyta</taxon>
        <taxon>Tracheophyta</taxon>
        <taxon>Spermatophyta</taxon>
        <taxon>Magnoliopsida</taxon>
        <taxon>Liliopsida</taxon>
        <taxon>Poales</taxon>
        <taxon>Poaceae</taxon>
        <taxon>PACMAD clade</taxon>
        <taxon>Panicoideae</taxon>
        <taxon>Andropogonodae</taxon>
        <taxon>Andropogoneae</taxon>
        <taxon>Tripsacinae</taxon>
        <taxon>Zea</taxon>
    </lineage>
</organism>
<dbReference type="OMA" id="DYIRAFK"/>
<dbReference type="PANTHER" id="PTHR31325">
    <property type="entry name" value="OS01G0798800 PROTEIN-RELATED"/>
    <property type="match status" value="1"/>
</dbReference>
<dbReference type="Pfam" id="PF04578">
    <property type="entry name" value="DUF594"/>
    <property type="match status" value="1"/>
</dbReference>
<accession>A0A1D6HRK2</accession>
<gene>
    <name evidence="2" type="ORF">ZEAMMB73_Zm00001d018671</name>
</gene>
<dbReference type="InParanoid" id="A0A1D6HRK2"/>
<dbReference type="PaxDb" id="4577-AC205122.4_FGP006"/>
<evidence type="ECO:0000313" key="2">
    <source>
        <dbReference type="EMBL" id="ONM51114.1"/>
    </source>
</evidence>
<sequence length="755" mass="85946">MTRRRAIEQIVDTSSDILNLISESKVNGSTGVEDFTSWLHTERGIITQLQVLFVLSVLLYAVQVVLGWWRRCSTNAYLKHSLWMAYIINTPLVIYILGLARSSPSSVASQLLQACAFPFVMALGSTNAMTAYSVDDNKQYMRHFIQQLLRVLSLFAMWRANETVLRSSSFLVPLLYLFLTALLLSVNGGRIFASMTASSFLDKQSRYVQLHMKSEHTNSTEYNPVTLHGYKYPFYEDDYDHQDTIITLDMVWCSNEGPLGTSDDGQHLKETCLSFSLFRLLRRRFFGLACPEAKSRKSRLLVLDGLLRAEENYEAAYRVIEAELAFAHDHFFTSCGSFNTKLGNVIILLSIAKLVIYPITILSSIKDFIHNKNKSSSSNLTGTVIGGGFDPVVTALVVMVVLMALEVLQLYLYLSSDWAKVKLARRSIYFFSKQIRQRWSIWSIFGADTCFGMFGLFIYLGLDRHCNKLPKILGYWQNKVGQHALLKDLHGRSYIADVMGSMSGCFFGRCLEFHPLFSRGVVRSGIKKPYHIQLTSEVKVAIARTLRAKRGHLPNGSSSLQRIKPSWIRWAFDKDYHTRTMLIWHVATEYCDIARSSGGDDDEEEEDGSAPNRSIATTLSCYCAYLMAFVPGLLPDEELDTRITFQEVRLEAQDMLSRDTTLHAKYARMKYYREQPSDRERTLIKGIRLGRKLQVMGDGMRWKVLADFWTEMILFVAPSHNAKAHIERLASGGEFLTHLWALLFHAGILERNKKG</sequence>
<evidence type="ECO:0000259" key="1">
    <source>
        <dbReference type="Pfam" id="PF13968"/>
    </source>
</evidence>
<dbReference type="Pfam" id="PF13968">
    <property type="entry name" value="DUF4220"/>
    <property type="match status" value="1"/>
</dbReference>
<dbReference type="eggNOG" id="ENOG502QSWW">
    <property type="taxonomic scope" value="Eukaryota"/>
</dbReference>
<name>A0A1D6HRK2_MAIZE</name>
<dbReference type="InterPro" id="IPR025315">
    <property type="entry name" value="DUF4220"/>
</dbReference>
<reference evidence="2" key="1">
    <citation type="submission" date="2015-12" db="EMBL/GenBank/DDBJ databases">
        <title>Update maize B73 reference genome by single molecule sequencing technologies.</title>
        <authorList>
            <consortium name="Maize Genome Sequencing Project"/>
            <person name="Ware D."/>
        </authorList>
    </citation>
    <scope>NUCLEOTIDE SEQUENCE [LARGE SCALE GENOMIC DNA]</scope>
    <source>
        <tissue evidence="2">Seedling</tissue>
    </source>
</reference>
<dbReference type="EMBL" id="CM007650">
    <property type="protein sequence ID" value="ONM51114.1"/>
    <property type="molecule type" value="Genomic_DNA"/>
</dbReference>
<protein>
    <recommendedName>
        <fullName evidence="1">DUF4220 domain-containing protein</fullName>
    </recommendedName>
</protein>
<proteinExistence type="predicted"/>
<dbReference type="AlphaFoldDB" id="A0A1D6HRK2"/>
<dbReference type="InterPro" id="IPR007658">
    <property type="entry name" value="DUF594"/>
</dbReference>